<dbReference type="HOGENOM" id="CLU_053715_0_0_1"/>
<dbReference type="STRING" id="743788.S8DZY9"/>
<evidence type="ECO:0000256" key="1">
    <source>
        <dbReference type="SAM" id="MobiDB-lite"/>
    </source>
</evidence>
<evidence type="ECO:0000313" key="3">
    <source>
        <dbReference type="Proteomes" id="UP000015241"/>
    </source>
</evidence>
<dbReference type="eggNOG" id="ENOG502SMVZ">
    <property type="taxonomic scope" value="Eukaryota"/>
</dbReference>
<dbReference type="AlphaFoldDB" id="S8DZY9"/>
<gene>
    <name evidence="2" type="ORF">FOMPIDRAFT_143649</name>
</gene>
<proteinExistence type="predicted"/>
<dbReference type="InParanoid" id="S8DZY9"/>
<dbReference type="Proteomes" id="UP000015241">
    <property type="component" value="Unassembled WGS sequence"/>
</dbReference>
<feature type="region of interest" description="Disordered" evidence="1">
    <location>
        <begin position="240"/>
        <end position="268"/>
    </location>
</feature>
<evidence type="ECO:0000313" key="2">
    <source>
        <dbReference type="EMBL" id="EPS98536.1"/>
    </source>
</evidence>
<keyword evidence="3" id="KW-1185">Reference proteome</keyword>
<sequence length="400" mass="44745">MPSRTATRESNSRQVTNILHTLRGEQYRHEQNLQRVRARAPVTISYNNPTLPFDQIYRERLARREPSPPPVRDPPPIRIGPEGVLEYAYPRGRVPGPRPPRSWSGLFRDGRDEYSSEDDERAWRSNALSLIYSHLAPSPGSDGAPVPRLTLLCSRYLVSLYPGQDASEEFAEDVVPYLPGHLRRDLIRWSAVHDPLPTAKLTALTESDGHVDGELIVVGPRASLPRDVFRTRRRLPLDMPHSGAAATQTVPEQASDSEALESWDSPTSEERARQPMQALILLSTPLPVNMLLAFPPTLTHIALLALPTSTPIFRLPRICPLVEVLDVSFNKWLTHSHAGNESVLQRVEWDRWSRLRVLGLTGTGVGEEIVPRVNMGRWVDVDIVGLVSVKDAMSNLTLGL</sequence>
<organism evidence="2 3">
    <name type="scientific">Fomitopsis schrenkii</name>
    <name type="common">Brown rot fungus</name>
    <dbReference type="NCBI Taxonomy" id="2126942"/>
    <lineage>
        <taxon>Eukaryota</taxon>
        <taxon>Fungi</taxon>
        <taxon>Dikarya</taxon>
        <taxon>Basidiomycota</taxon>
        <taxon>Agaricomycotina</taxon>
        <taxon>Agaricomycetes</taxon>
        <taxon>Polyporales</taxon>
        <taxon>Fomitopsis</taxon>
    </lineage>
</organism>
<reference evidence="2 3" key="1">
    <citation type="journal article" date="2012" name="Science">
        <title>The Paleozoic origin of enzymatic lignin decomposition reconstructed from 31 fungal genomes.</title>
        <authorList>
            <person name="Floudas D."/>
            <person name="Binder M."/>
            <person name="Riley R."/>
            <person name="Barry K."/>
            <person name="Blanchette R.A."/>
            <person name="Henrissat B."/>
            <person name="Martinez A.T."/>
            <person name="Otillar R."/>
            <person name="Spatafora J.W."/>
            <person name="Yadav J.S."/>
            <person name="Aerts A."/>
            <person name="Benoit I."/>
            <person name="Boyd A."/>
            <person name="Carlson A."/>
            <person name="Copeland A."/>
            <person name="Coutinho P.M."/>
            <person name="de Vries R.P."/>
            <person name="Ferreira P."/>
            <person name="Findley K."/>
            <person name="Foster B."/>
            <person name="Gaskell J."/>
            <person name="Glotzer D."/>
            <person name="Gorecki P."/>
            <person name="Heitman J."/>
            <person name="Hesse C."/>
            <person name="Hori C."/>
            <person name="Igarashi K."/>
            <person name="Jurgens J.A."/>
            <person name="Kallen N."/>
            <person name="Kersten P."/>
            <person name="Kohler A."/>
            <person name="Kuees U."/>
            <person name="Kumar T.K.A."/>
            <person name="Kuo A."/>
            <person name="LaButti K."/>
            <person name="Larrondo L.F."/>
            <person name="Lindquist E."/>
            <person name="Ling A."/>
            <person name="Lombard V."/>
            <person name="Lucas S."/>
            <person name="Lundell T."/>
            <person name="Martin R."/>
            <person name="McLaughlin D.J."/>
            <person name="Morgenstern I."/>
            <person name="Morin E."/>
            <person name="Murat C."/>
            <person name="Nagy L.G."/>
            <person name="Nolan M."/>
            <person name="Ohm R.A."/>
            <person name="Patyshakuliyeva A."/>
            <person name="Rokas A."/>
            <person name="Ruiz-Duenas F.J."/>
            <person name="Sabat G."/>
            <person name="Salamov A."/>
            <person name="Samejima M."/>
            <person name="Schmutz J."/>
            <person name="Slot J.C."/>
            <person name="St John F."/>
            <person name="Stenlid J."/>
            <person name="Sun H."/>
            <person name="Sun S."/>
            <person name="Syed K."/>
            <person name="Tsang A."/>
            <person name="Wiebenga A."/>
            <person name="Young D."/>
            <person name="Pisabarro A."/>
            <person name="Eastwood D.C."/>
            <person name="Martin F."/>
            <person name="Cullen D."/>
            <person name="Grigoriev I.V."/>
            <person name="Hibbett D.S."/>
        </authorList>
    </citation>
    <scope>NUCLEOTIDE SEQUENCE</scope>
    <source>
        <strain evidence="3">FP-58527</strain>
    </source>
</reference>
<name>S8DZY9_FOMSC</name>
<feature type="compositionally biased region" description="Polar residues" evidence="1">
    <location>
        <begin position="245"/>
        <end position="256"/>
    </location>
</feature>
<dbReference type="EMBL" id="KE504164">
    <property type="protein sequence ID" value="EPS98536.1"/>
    <property type="molecule type" value="Genomic_DNA"/>
</dbReference>
<protein>
    <submittedName>
        <fullName evidence="2">Uncharacterized protein</fullName>
    </submittedName>
</protein>
<dbReference type="OrthoDB" id="3264363at2759"/>
<accession>S8DZY9</accession>